<evidence type="ECO:0000313" key="1">
    <source>
        <dbReference type="EMBL" id="AJJ10816.1"/>
    </source>
</evidence>
<proteinExistence type="predicted"/>
<dbReference type="GeneID" id="45568924"/>
<gene>
    <name evidence="1" type="ORF">CH64_3656</name>
</gene>
<reference evidence="1 2" key="1">
    <citation type="journal article" date="2015" name="Genome Announc.">
        <title>Thirty-Two Complete Genome Assemblies of Nine Yersinia Species, Including Y. pestis, Y. pseudotuberculosis, and Y. enterocolitica.</title>
        <authorList>
            <person name="Johnson S.L."/>
            <person name="Daligault H.E."/>
            <person name="Davenport K.W."/>
            <person name="Jaissle J."/>
            <person name="Frey K.G."/>
            <person name="Ladner J.T."/>
            <person name="Broomall S.M."/>
            <person name="Bishop-Lilly K.A."/>
            <person name="Bruce D.C."/>
            <person name="Coyne S.R."/>
            <person name="Gibbons H.S."/>
            <person name="Lo C.C."/>
            <person name="Munk A.C."/>
            <person name="Rosenzweig C.N."/>
            <person name="Koroleva G.I."/>
            <person name="Palacios G.F."/>
            <person name="Redden C.L."/>
            <person name="Xu Y."/>
            <person name="Minogue T.D."/>
            <person name="Chain P.S."/>
        </authorList>
    </citation>
    <scope>NUCLEOTIDE SEQUENCE [LARGE SCALE GENOMIC DNA]</scope>
    <source>
        <strain evidence="1 2">YRA</strain>
    </source>
</reference>
<organism evidence="1 2">
    <name type="scientific">Yersinia rohdei</name>
    <dbReference type="NCBI Taxonomy" id="29485"/>
    <lineage>
        <taxon>Bacteria</taxon>
        <taxon>Pseudomonadati</taxon>
        <taxon>Pseudomonadota</taxon>
        <taxon>Gammaproteobacteria</taxon>
        <taxon>Enterobacterales</taxon>
        <taxon>Yersiniaceae</taxon>
        <taxon>Yersinia</taxon>
    </lineage>
</organism>
<keyword evidence="2" id="KW-1185">Reference proteome</keyword>
<name>A0ABM5SC31_YERRO</name>
<accession>A0ABM5SC31</accession>
<sequence>MEESFPVTLDEWNTALVRAIFFDPSCIGSTLSRIDATGRIFDKLKGTRSKEEAKGSFLNAFGTSAEKIQNYFRDELRLDILAARNGVPPHFAILYLTLLAASADDDTYDEGDFRVRFSLLLGFDKDKKFIFSELPKMWERLERWSHNKKECAHLILPDPHRETLIGYSKRLSFPSYKDDLLLRRLLADKNLDSHSTFESISQIIHQKISSFSQTFINEFDQFRRLLLKALSKQAYNSPFWGAVRDITRHKENQQVTANGRFCIQLEDATDMWNPEIYLLMDSKGAKELGTNRIYTLPQKTENYSKGYCKSDVNNTLIHISLLLQKHKKGLSQSRVGMALQAGCLPLFRDDSGFMNSDGHYFDDGPVCLVISSNYVRKVYAVCNHIKLRFHSLGLTPELNEWQLIVFESVNQQALLTLATALPKLAQRFFIQNWMPIRPHLAGGARFGQAVLLNPASTPFIRMEGASSGRFVISDSADNKLATGELTVSDDGLYISSEKLVAISGQTLCRYLLTLDQQESPLVYDVCVLDHAPDAAYRRLNEPNNWLIDGPMGTLVPFNDIANNVPASRSINKLKLTPMGGEWSLWQQNEYPPAECESIDLHSIPIALDWLVEALALRFQRRSTLPFDELNKHLIPVSIAVNIPVWRLRRMLFTTGWLSMTESRYAPYPLVTLAIRTISVSDEKAGVVARICGMMTKSERNQLQCALVDGEQVKRWSVLGHDLAAGCIELNLTGIERVETLIEQFGLKLVTKTDFSVSPLSGVILPITQIKNIPTLPENINVSTWQEGKNMWSEETTAIDPSGNALMRCQEKQRNRYFITTQNACWQTDSFAWGLVVQAIFSKKTLGYQSHNGDLSWSKNLIALPLPLTQWWLHFAGGCLSISDNGSISFLGGGSSMWGDIDCSDETEQLYIDRATVRRSRALKLRRAR</sequence>
<dbReference type="Proteomes" id="UP000031914">
    <property type="component" value="Chromosome"/>
</dbReference>
<protein>
    <submittedName>
        <fullName evidence="1">Uncharacterized protein</fullName>
    </submittedName>
</protein>
<evidence type="ECO:0000313" key="2">
    <source>
        <dbReference type="Proteomes" id="UP000031914"/>
    </source>
</evidence>
<dbReference type="RefSeq" id="WP_004714655.1">
    <property type="nucleotide sequence ID" value="NZ_CP009787.1"/>
</dbReference>
<dbReference type="EMBL" id="CP009787">
    <property type="protein sequence ID" value="AJJ10816.1"/>
    <property type="molecule type" value="Genomic_DNA"/>
</dbReference>